<dbReference type="Gene3D" id="3.30.830.10">
    <property type="entry name" value="Metalloenzyme, LuxS/M16 peptidase-like"/>
    <property type="match status" value="2"/>
</dbReference>
<name>A0A6G9GY07_9ACTN</name>
<dbReference type="InterPro" id="IPR007863">
    <property type="entry name" value="Peptidase_M16_C"/>
</dbReference>
<dbReference type="RefSeq" id="WP_167028535.1">
    <property type="nucleotide sequence ID" value="NZ_CP050177.1"/>
</dbReference>
<dbReference type="Pfam" id="PF05193">
    <property type="entry name" value="Peptidase_M16_C"/>
    <property type="match status" value="1"/>
</dbReference>
<sequence>MSQQTPAAPAAATPAQAPAAGIRLTEVDGVRTLLAAGSGPITAGLVFRVGAADETYATSGITHLVEHLALFRHGVSDLHYNGATATTYTIFHATGTADEVVTYLSGVCDALRDLPLERLETEREILRTEAAGRSYGPNHQLPLWRYGAQGYGLVSYTELGAWHLTADAVREWAATRFTRENAVLWITSDTVPEGLRLDLPSGPRHPMPPVTSALPVTPAYIGGDDGGVVMDGIVRRSTAASLFAEVLGRALYADLRQKGGYSYATAGHYSPRDADFATITAFADALPQKQDAVVGGFVDVLARLRAGRIAQAELDAARNKVLKQFDHPDAYAGSLPSYALNLLVDHPNATHAEHRAELAAVTVDDLRDVARELHSTALLQVPGRGADWAGFTEAPQYSAEDDRLTGTRHRSHDDKDTILTVAAEGIGLSTPGGMITVRYDACAAMVAYPDGGRRLTGHDGFQIAAEPTLYADLTPDRIATIDAAVPPTAVVRAPERAPERIPQPRPASEAAARRTWSGAWRRIPAPLLKLGARVSHAATLFFGLRAVTLTWTVEPRPGTAFVVLHWLLLGGSLALSQVLRKALATREAPERSRA</sequence>
<evidence type="ECO:0000313" key="3">
    <source>
        <dbReference type="Proteomes" id="UP000501179"/>
    </source>
</evidence>
<dbReference type="GO" id="GO:0046872">
    <property type="term" value="F:metal ion binding"/>
    <property type="evidence" value="ECO:0007669"/>
    <property type="project" value="InterPro"/>
</dbReference>
<dbReference type="KEGG" id="slia:HA039_13225"/>
<proteinExistence type="predicted"/>
<feature type="domain" description="Peptidase M16 C-terminal" evidence="1">
    <location>
        <begin position="236"/>
        <end position="320"/>
    </location>
</feature>
<organism evidence="2 3">
    <name type="scientific">Streptomyces liangshanensis</name>
    <dbReference type="NCBI Taxonomy" id="2717324"/>
    <lineage>
        <taxon>Bacteria</taxon>
        <taxon>Bacillati</taxon>
        <taxon>Actinomycetota</taxon>
        <taxon>Actinomycetes</taxon>
        <taxon>Kitasatosporales</taxon>
        <taxon>Streptomycetaceae</taxon>
        <taxon>Streptomyces</taxon>
    </lineage>
</organism>
<evidence type="ECO:0000313" key="2">
    <source>
        <dbReference type="EMBL" id="QIQ03158.1"/>
    </source>
</evidence>
<protein>
    <submittedName>
        <fullName evidence="2">Insulinase family protein</fullName>
    </submittedName>
</protein>
<evidence type="ECO:0000259" key="1">
    <source>
        <dbReference type="Pfam" id="PF05193"/>
    </source>
</evidence>
<dbReference type="InterPro" id="IPR011249">
    <property type="entry name" value="Metalloenz_LuxS/M16"/>
</dbReference>
<dbReference type="SUPFAM" id="SSF63411">
    <property type="entry name" value="LuxS/MPP-like metallohydrolase"/>
    <property type="match status" value="2"/>
</dbReference>
<gene>
    <name evidence="2" type="ORF">HA039_13225</name>
</gene>
<accession>A0A6G9GY07</accession>
<dbReference type="Proteomes" id="UP000501179">
    <property type="component" value="Chromosome"/>
</dbReference>
<reference evidence="2 3" key="1">
    <citation type="submission" date="2020-03" db="EMBL/GenBank/DDBJ databases">
        <title>A novel species.</title>
        <authorList>
            <person name="Gao J."/>
        </authorList>
    </citation>
    <scope>NUCLEOTIDE SEQUENCE [LARGE SCALE GENOMIC DNA]</scope>
    <source>
        <strain evidence="2 3">QMT-12</strain>
    </source>
</reference>
<dbReference type="EMBL" id="CP050177">
    <property type="protein sequence ID" value="QIQ03158.1"/>
    <property type="molecule type" value="Genomic_DNA"/>
</dbReference>
<keyword evidence="3" id="KW-1185">Reference proteome</keyword>
<dbReference type="AlphaFoldDB" id="A0A6G9GY07"/>